<name>A0A7H8QGQ6_9BACL</name>
<evidence type="ECO:0000313" key="2">
    <source>
        <dbReference type="EMBL" id="QKX52433.1"/>
    </source>
</evidence>
<feature type="domain" description="Helicase Helix-turn-helix" evidence="1">
    <location>
        <begin position="247"/>
        <end position="334"/>
    </location>
</feature>
<accession>A0A7H8QGQ6</accession>
<dbReference type="EMBL" id="CP051177">
    <property type="protein sequence ID" value="QKX52433.1"/>
    <property type="molecule type" value="Genomic_DNA"/>
</dbReference>
<dbReference type="Proteomes" id="UP000509222">
    <property type="component" value="Chromosome"/>
</dbReference>
<dbReference type="PIRSF" id="PIRSF021350">
    <property type="entry name" value="UCP021350"/>
    <property type="match status" value="1"/>
</dbReference>
<sequence length="341" mass="39345">MLFEELVITIMKAINLERTISSPFHLIKGKKSGQTIQDVGYYRLHPYFAVMPNLEKRLYDEVIRNLFARQLLRDNDQVIDLADKALAHAMPASPLNGWKYRGNEAVFLNRLSLVVQTLSYTSQQTNRFDPVHNAEDLQSWVKHYLKKINFRDPASVARFKAEMLESLEAADAEERSKMVLMQRLTGLGWSGMTWEQIALAHDLHILDVQLAAVEALHAWLDVLERNGFPMLSPLLDHVIQRSVLTESTQRTEKLFEKGLSLSEIAAIRQLKTSTIEDHFVELAMNDPFFNFAPFMPPAMYEQIVTVSKKRNTKRLRDIKEELPHATYFQIRLALALREDQP</sequence>
<organism evidence="2 3">
    <name type="scientific">Planococcus glaciei</name>
    <dbReference type="NCBI Taxonomy" id="459472"/>
    <lineage>
        <taxon>Bacteria</taxon>
        <taxon>Bacillati</taxon>
        <taxon>Bacillota</taxon>
        <taxon>Bacilli</taxon>
        <taxon>Bacillales</taxon>
        <taxon>Caryophanaceae</taxon>
        <taxon>Planococcus</taxon>
    </lineage>
</organism>
<gene>
    <name evidence="2" type="ORF">HF394_18635</name>
</gene>
<dbReference type="InterPro" id="IPR029491">
    <property type="entry name" value="Helicase_HTH"/>
</dbReference>
<dbReference type="InterPro" id="IPR008308">
    <property type="entry name" value="YpbB-like"/>
</dbReference>
<dbReference type="AlphaFoldDB" id="A0A7H8QGQ6"/>
<dbReference type="RefSeq" id="WP_176295073.1">
    <property type="nucleotide sequence ID" value="NZ_CP051177.1"/>
</dbReference>
<dbReference type="Pfam" id="PF14493">
    <property type="entry name" value="HTH_40"/>
    <property type="match status" value="1"/>
</dbReference>
<evidence type="ECO:0000313" key="3">
    <source>
        <dbReference type="Proteomes" id="UP000509222"/>
    </source>
</evidence>
<proteinExistence type="predicted"/>
<reference evidence="3" key="1">
    <citation type="submission" date="2020-06" db="EMBL/GenBank/DDBJ databases">
        <title>Isolation of Planomicrobium glaciei.</title>
        <authorList>
            <person name="Malisova L."/>
            <person name="Safrankova R."/>
            <person name="Jakubu V."/>
            <person name="Spanelova P."/>
        </authorList>
    </citation>
    <scope>NUCLEOTIDE SEQUENCE [LARGE SCALE GENOMIC DNA]</scope>
    <source>
        <strain evidence="3">NRL-ATB46093</strain>
    </source>
</reference>
<protein>
    <recommendedName>
        <fullName evidence="1">Helicase Helix-turn-helix domain-containing protein</fullName>
    </recommendedName>
</protein>
<evidence type="ECO:0000259" key="1">
    <source>
        <dbReference type="Pfam" id="PF14493"/>
    </source>
</evidence>
<keyword evidence="3" id="KW-1185">Reference proteome</keyword>